<sequence>MASMSCFRNRRRPSRTLLCRFRVFRNP</sequence>
<organism evidence="1">
    <name type="scientific">Arundo donax</name>
    <name type="common">Giant reed</name>
    <name type="synonym">Donax arundinaceus</name>
    <dbReference type="NCBI Taxonomy" id="35708"/>
    <lineage>
        <taxon>Eukaryota</taxon>
        <taxon>Viridiplantae</taxon>
        <taxon>Streptophyta</taxon>
        <taxon>Embryophyta</taxon>
        <taxon>Tracheophyta</taxon>
        <taxon>Spermatophyta</taxon>
        <taxon>Magnoliopsida</taxon>
        <taxon>Liliopsida</taxon>
        <taxon>Poales</taxon>
        <taxon>Poaceae</taxon>
        <taxon>PACMAD clade</taxon>
        <taxon>Arundinoideae</taxon>
        <taxon>Arundineae</taxon>
        <taxon>Arundo</taxon>
    </lineage>
</organism>
<reference evidence="1" key="2">
    <citation type="journal article" date="2015" name="Data Brief">
        <title>Shoot transcriptome of the giant reed, Arundo donax.</title>
        <authorList>
            <person name="Barrero R.A."/>
            <person name="Guerrero F.D."/>
            <person name="Moolhuijzen P."/>
            <person name="Goolsby J.A."/>
            <person name="Tidwell J."/>
            <person name="Bellgard S.E."/>
            <person name="Bellgard M.I."/>
        </authorList>
    </citation>
    <scope>NUCLEOTIDE SEQUENCE</scope>
    <source>
        <tissue evidence="1">Shoot tissue taken approximately 20 cm above the soil surface</tissue>
    </source>
</reference>
<accession>A0A0A9C6P7</accession>
<proteinExistence type="predicted"/>
<dbReference type="AlphaFoldDB" id="A0A0A9C6P7"/>
<dbReference type="EMBL" id="GBRH01226654">
    <property type="protein sequence ID" value="JAD71241.1"/>
    <property type="molecule type" value="Transcribed_RNA"/>
</dbReference>
<protein>
    <submittedName>
        <fullName evidence="1">Uncharacterized protein</fullName>
    </submittedName>
</protein>
<reference evidence="1" key="1">
    <citation type="submission" date="2014-09" db="EMBL/GenBank/DDBJ databases">
        <authorList>
            <person name="Magalhaes I.L.F."/>
            <person name="Oliveira U."/>
            <person name="Santos F.R."/>
            <person name="Vidigal T.H.D.A."/>
            <person name="Brescovit A.D."/>
            <person name="Santos A.J."/>
        </authorList>
    </citation>
    <scope>NUCLEOTIDE SEQUENCE</scope>
    <source>
        <tissue evidence="1">Shoot tissue taken approximately 20 cm above the soil surface</tissue>
    </source>
</reference>
<name>A0A0A9C6P7_ARUDO</name>
<evidence type="ECO:0000313" key="1">
    <source>
        <dbReference type="EMBL" id="JAD71241.1"/>
    </source>
</evidence>